<dbReference type="AlphaFoldDB" id="A0A8C5Q2X8"/>
<dbReference type="PANTHER" id="PTHR34098:SF1">
    <property type="entry name" value="F-BOX ONLY PROTEIN 47"/>
    <property type="match status" value="1"/>
</dbReference>
<gene>
    <name evidence="2" type="primary">FBXO47</name>
</gene>
<feature type="domain" description="F-box" evidence="1">
    <location>
        <begin position="35"/>
        <end position="89"/>
    </location>
</feature>
<dbReference type="OrthoDB" id="9858120at2759"/>
<dbReference type="PROSITE" id="PS50181">
    <property type="entry name" value="FBOX"/>
    <property type="match status" value="1"/>
</dbReference>
<dbReference type="Pfam" id="PF24467">
    <property type="entry name" value="ARM_FBXO47"/>
    <property type="match status" value="1"/>
</dbReference>
<dbReference type="Proteomes" id="UP000694569">
    <property type="component" value="Unplaced"/>
</dbReference>
<reference evidence="2" key="2">
    <citation type="submission" date="2025-09" db="UniProtKB">
        <authorList>
            <consortium name="Ensembl"/>
        </authorList>
    </citation>
    <scope>IDENTIFICATION</scope>
</reference>
<name>A0A8C5Q2X8_9ANUR</name>
<sequence>MLQQICMSPKLILRSSTWRFRMAYERHECLDMCVLGHFQAMPMEICDFILEYLSVSDISTLSLVSKSINKHVLNYISSTNGGRRLFRQDFHTSGLAEGKSGTSILEHYRSLGLLFKRCTFLMATRQRLKYVRRMLCDIPCFKLCGCRAPLQCLGLQCCGSFLKILTAGWDEYECHKVYNFLCDLTNLTVKMQNVLNRKPGSAEELEWRVRLYCRNVMLDHWTVRSVSAFWLSRLLKPWPAVHQARLLYIIFGPVSATDGHVLWTSLSEGVVDMSSLEGLADALRLLYSSEAREWTAQDVTGLLDELSVMPQAWLLENNVRLLILCGNEICFMFLAGRAVTGHTADLARTVVFLVLVCEKDFYSMKWAVKTVQRVCKMFRSNAERRNFLKIMENAFAQVFMDLLGSVISGGRGEDDSNFQTLFCLVKAQANFHKEILYLTLNCLPV</sequence>
<dbReference type="PANTHER" id="PTHR34098">
    <property type="entry name" value="F-BOX ONLY PROTEIN 47"/>
    <property type="match status" value="1"/>
</dbReference>
<dbReference type="SUPFAM" id="SSF81383">
    <property type="entry name" value="F-box domain"/>
    <property type="match status" value="1"/>
</dbReference>
<evidence type="ECO:0000313" key="2">
    <source>
        <dbReference type="Ensembl" id="ENSLLEP00000031436.1"/>
    </source>
</evidence>
<dbReference type="Ensembl" id="ENSLLET00000032646.1">
    <property type="protein sequence ID" value="ENSLLEP00000031436.1"/>
    <property type="gene ID" value="ENSLLEG00000019918.1"/>
</dbReference>
<proteinExistence type="predicted"/>
<dbReference type="InterPro" id="IPR056622">
    <property type="entry name" value="ARM_FBXO47"/>
</dbReference>
<organism evidence="2 3">
    <name type="scientific">Leptobrachium leishanense</name>
    <name type="common">Leishan spiny toad</name>
    <dbReference type="NCBI Taxonomy" id="445787"/>
    <lineage>
        <taxon>Eukaryota</taxon>
        <taxon>Metazoa</taxon>
        <taxon>Chordata</taxon>
        <taxon>Craniata</taxon>
        <taxon>Vertebrata</taxon>
        <taxon>Euteleostomi</taxon>
        <taxon>Amphibia</taxon>
        <taxon>Batrachia</taxon>
        <taxon>Anura</taxon>
        <taxon>Pelobatoidea</taxon>
        <taxon>Megophryidae</taxon>
        <taxon>Leptobrachium</taxon>
    </lineage>
</organism>
<protein>
    <submittedName>
        <fullName evidence="2">F-box protein 47</fullName>
    </submittedName>
</protein>
<accession>A0A8C5Q2X8</accession>
<dbReference type="InterPro" id="IPR001810">
    <property type="entry name" value="F-box_dom"/>
</dbReference>
<dbReference type="Pfam" id="PF00646">
    <property type="entry name" value="F-box"/>
    <property type="match status" value="1"/>
</dbReference>
<dbReference type="GeneTree" id="ENSGT00390000014175"/>
<evidence type="ECO:0000313" key="3">
    <source>
        <dbReference type="Proteomes" id="UP000694569"/>
    </source>
</evidence>
<dbReference type="InterPro" id="IPR036047">
    <property type="entry name" value="F-box-like_dom_sf"/>
</dbReference>
<reference evidence="2" key="1">
    <citation type="submission" date="2025-08" db="UniProtKB">
        <authorList>
            <consortium name="Ensembl"/>
        </authorList>
    </citation>
    <scope>IDENTIFICATION</scope>
</reference>
<evidence type="ECO:0000259" key="1">
    <source>
        <dbReference type="PROSITE" id="PS50181"/>
    </source>
</evidence>
<dbReference type="InterPro" id="IPR038946">
    <property type="entry name" value="FBXO47"/>
</dbReference>
<keyword evidence="3" id="KW-1185">Reference proteome</keyword>